<dbReference type="PANTHER" id="PTHR12131">
    <property type="entry name" value="ATP-DEPENDENT RNA AND DNA HELICASE"/>
    <property type="match status" value="1"/>
</dbReference>
<evidence type="ECO:0000256" key="2">
    <source>
        <dbReference type="ARBA" id="ARBA00022801"/>
    </source>
</evidence>
<keyword evidence="10" id="KW-1185">Reference proteome</keyword>
<dbReference type="InterPro" id="IPR001650">
    <property type="entry name" value="Helicase_C-like"/>
</dbReference>
<keyword evidence="1" id="KW-0547">Nucleotide-binding</keyword>
<evidence type="ECO:0000256" key="6">
    <source>
        <dbReference type="SAM" id="MobiDB-lite"/>
    </source>
</evidence>
<feature type="compositionally biased region" description="Basic and acidic residues" evidence="6">
    <location>
        <begin position="783"/>
        <end position="799"/>
    </location>
</feature>
<feature type="compositionally biased region" description="Basic and acidic residues" evidence="6">
    <location>
        <begin position="823"/>
        <end position="833"/>
    </location>
</feature>
<evidence type="ECO:0000256" key="3">
    <source>
        <dbReference type="ARBA" id="ARBA00022806"/>
    </source>
</evidence>
<feature type="domain" description="Helicase C-terminal" evidence="8">
    <location>
        <begin position="453"/>
        <end position="607"/>
    </location>
</feature>
<sequence>MDSALSPADHALSVAIEETGLSPSPKEEPRLLKLIARSLVPGTNTILASEYERLICDVRRKDWAAQLMNLTRRAGELWISKADMLDAVSRVHDPRATPELLRATLDDTLAARFRDMGHTPRDVLEAVQADLTDAGTFLSGGQIDRLAQIIASAFGVEDTGFEAELIASEKARREEEERIEARAEARRKRENERLKAWEESLVGFDQVPAILHCTPREALRWIAENRLLVTRRTPQPDGTEKFEFDPEILKRLRSQLAEWRGGEKGTPALAGRKVGNAVIARVAALDRYVAHFRTARSLKRRITLVTGPTNSGKSYTALNALANAESGLALAPLRLLAHEFRESLLSRGVPASLATGEERIEFPGARHLAATVEMCPFHNPVDVALIDEAQMLMDPDRGAAWTAAIMGVPARHLYILGAPDCIPLIRRIAELCDDPLDEISLERKSPLRAASAPLRLRDLEAGDALIAFSRREVLDLRAELLTLGKRVAVVYGALSPEVRRAEAARFNNGEAEILVATDAIGMGLNLSIKRVVFSALRKYDGKQTRDLTAQEIKQIGGRAGRYGHHENGVVAVLGEAGTPAHIRKMLAAPPEPITELRPLVQPDADIVRAVAEEIETDSLYGVLVRIKRAVLRADDPNYRLADMDQAFEIASALEGVERLSLTQRWVYAMCPIDERDNGISRLVGWASDHAAGRRVPPPGTGRLVQPSQAGREELERAEKRHKRLVAWRWLSLRFADAYTDKQAAEDNTTALNDWIEAVLRQQSREREHQKRAVPGRRGGARGYGDRAGGERSGGDRSGGDRSGGSYSGPGRGPRPQGRHAHGGGREGGSENSERPTGGAPGKKRFKGASGARKGSNNGRRRG</sequence>
<reference evidence="9" key="1">
    <citation type="submission" date="2013-04" db="EMBL/GenBank/DDBJ databases">
        <title>The genome sequencing project of 58 acetic acid bacteria.</title>
        <authorList>
            <person name="Okamoto-Kainuma A."/>
            <person name="Ishikawa M."/>
            <person name="Umino S."/>
            <person name="Koizumi Y."/>
            <person name="Shiwa Y."/>
            <person name="Yoshikawa H."/>
            <person name="Matsutani M."/>
            <person name="Matsushita K."/>
        </authorList>
    </citation>
    <scope>NUCLEOTIDE SEQUENCE</scope>
    <source>
        <strain evidence="9">NRIC 0535</strain>
    </source>
</reference>
<dbReference type="InterPro" id="IPR050699">
    <property type="entry name" value="RNA-DNA_Helicase"/>
</dbReference>
<dbReference type="Pfam" id="PF00271">
    <property type="entry name" value="Helicase_C"/>
    <property type="match status" value="1"/>
</dbReference>
<keyword evidence="2" id="KW-0378">Hydrolase</keyword>
<gene>
    <name evidence="9" type="ORF">AA0535_0577</name>
</gene>
<feature type="region of interest" description="Disordered" evidence="6">
    <location>
        <begin position="762"/>
        <end position="862"/>
    </location>
</feature>
<evidence type="ECO:0000256" key="1">
    <source>
        <dbReference type="ARBA" id="ARBA00022741"/>
    </source>
</evidence>
<keyword evidence="4" id="KW-0067">ATP-binding</keyword>
<dbReference type="EMBL" id="BAPV01000004">
    <property type="protein sequence ID" value="GBQ84725.1"/>
    <property type="molecule type" value="Genomic_DNA"/>
</dbReference>
<feature type="coiled-coil region" evidence="5">
    <location>
        <begin position="166"/>
        <end position="200"/>
    </location>
</feature>
<evidence type="ECO:0000259" key="8">
    <source>
        <dbReference type="PROSITE" id="PS51194"/>
    </source>
</evidence>
<organism evidence="9 10">
    <name type="scientific">Asaia krungthepensis NRIC 0535</name>
    <dbReference type="NCBI Taxonomy" id="1307925"/>
    <lineage>
        <taxon>Bacteria</taxon>
        <taxon>Pseudomonadati</taxon>
        <taxon>Pseudomonadota</taxon>
        <taxon>Alphaproteobacteria</taxon>
        <taxon>Acetobacterales</taxon>
        <taxon>Acetobacteraceae</taxon>
        <taxon>Asaia</taxon>
    </lineage>
</organism>
<protein>
    <submittedName>
        <fullName evidence="9">RNA helicase</fullName>
    </submittedName>
</protein>
<dbReference type="PROSITE" id="PS51194">
    <property type="entry name" value="HELICASE_CTER"/>
    <property type="match status" value="1"/>
</dbReference>
<name>A0ABQ0PYF2_9PROT</name>
<dbReference type="InterPro" id="IPR041082">
    <property type="entry name" value="Suv3_C_1"/>
</dbReference>
<dbReference type="PROSITE" id="PS51192">
    <property type="entry name" value="HELICASE_ATP_BIND_1"/>
    <property type="match status" value="1"/>
</dbReference>
<dbReference type="Proteomes" id="UP001062776">
    <property type="component" value="Unassembled WGS sequence"/>
</dbReference>
<feature type="region of interest" description="Disordered" evidence="6">
    <location>
        <begin position="691"/>
        <end position="716"/>
    </location>
</feature>
<accession>A0ABQ0PYF2</accession>
<dbReference type="Gene3D" id="3.40.50.300">
    <property type="entry name" value="P-loop containing nucleotide triphosphate hydrolases"/>
    <property type="match status" value="2"/>
</dbReference>
<dbReference type="GO" id="GO:0004386">
    <property type="term" value="F:helicase activity"/>
    <property type="evidence" value="ECO:0007669"/>
    <property type="project" value="UniProtKB-KW"/>
</dbReference>
<dbReference type="InterPro" id="IPR014001">
    <property type="entry name" value="Helicase_ATP-bd"/>
</dbReference>
<evidence type="ECO:0000313" key="10">
    <source>
        <dbReference type="Proteomes" id="UP001062776"/>
    </source>
</evidence>
<dbReference type="SUPFAM" id="SSF52540">
    <property type="entry name" value="P-loop containing nucleoside triphosphate hydrolases"/>
    <property type="match status" value="1"/>
</dbReference>
<proteinExistence type="predicted"/>
<evidence type="ECO:0000259" key="7">
    <source>
        <dbReference type="PROSITE" id="PS51192"/>
    </source>
</evidence>
<dbReference type="RefSeq" id="WP_264814404.1">
    <property type="nucleotide sequence ID" value="NZ_BAPV01000004.1"/>
</dbReference>
<dbReference type="InterPro" id="IPR027417">
    <property type="entry name" value="P-loop_NTPase"/>
</dbReference>
<dbReference type="CDD" id="cd18805">
    <property type="entry name" value="SF2_C_suv3"/>
    <property type="match status" value="1"/>
</dbReference>
<dbReference type="InterPro" id="IPR055206">
    <property type="entry name" value="DEXQc_SUV3"/>
</dbReference>
<evidence type="ECO:0000256" key="5">
    <source>
        <dbReference type="SAM" id="Coils"/>
    </source>
</evidence>
<dbReference type="Pfam" id="PF12513">
    <property type="entry name" value="SUV3_C"/>
    <property type="match status" value="1"/>
</dbReference>
<evidence type="ECO:0000256" key="4">
    <source>
        <dbReference type="ARBA" id="ARBA00022840"/>
    </source>
</evidence>
<dbReference type="Pfam" id="PF22527">
    <property type="entry name" value="DEXQc_Suv3"/>
    <property type="match status" value="1"/>
</dbReference>
<comment type="caution">
    <text evidence="9">The sequence shown here is derived from an EMBL/GenBank/DDBJ whole genome shotgun (WGS) entry which is preliminary data.</text>
</comment>
<dbReference type="Gene3D" id="1.20.58.1080">
    <property type="match status" value="1"/>
</dbReference>
<feature type="compositionally biased region" description="Gly residues" evidence="6">
    <location>
        <begin position="800"/>
        <end position="811"/>
    </location>
</feature>
<dbReference type="PANTHER" id="PTHR12131:SF1">
    <property type="entry name" value="ATP-DEPENDENT RNA HELICASE SUPV3L1, MITOCHONDRIAL-RELATED"/>
    <property type="match status" value="1"/>
</dbReference>
<dbReference type="SMART" id="SM00490">
    <property type="entry name" value="HELICc"/>
    <property type="match status" value="1"/>
</dbReference>
<keyword evidence="5" id="KW-0175">Coiled coil</keyword>
<dbReference type="Gene3D" id="1.20.272.40">
    <property type="match status" value="1"/>
</dbReference>
<dbReference type="InterPro" id="IPR022192">
    <property type="entry name" value="SUV3_C"/>
</dbReference>
<evidence type="ECO:0000313" key="9">
    <source>
        <dbReference type="EMBL" id="GBQ84725.1"/>
    </source>
</evidence>
<feature type="domain" description="Helicase ATP-binding" evidence="7">
    <location>
        <begin position="294"/>
        <end position="438"/>
    </location>
</feature>
<keyword evidence="3 9" id="KW-0347">Helicase</keyword>
<dbReference type="Pfam" id="PF18147">
    <property type="entry name" value="Suv3_C_1"/>
    <property type="match status" value="1"/>
</dbReference>